<proteinExistence type="predicted"/>
<accession>A0A1Y1YAW1</accession>
<dbReference type="EMBL" id="MCFA01000289">
    <property type="protein sequence ID" value="ORX95103.1"/>
    <property type="molecule type" value="Genomic_DNA"/>
</dbReference>
<comment type="caution">
    <text evidence="4">The sequence shown here is derived from an EMBL/GenBank/DDBJ whole genome shotgun (WGS) entry which is preliminary data.</text>
</comment>
<keyword evidence="2" id="KW-1133">Transmembrane helix</keyword>
<feature type="compositionally biased region" description="Low complexity" evidence="1">
    <location>
        <begin position="406"/>
        <end position="424"/>
    </location>
</feature>
<feature type="compositionally biased region" description="Basic and acidic residues" evidence="1">
    <location>
        <begin position="236"/>
        <end position="248"/>
    </location>
</feature>
<gene>
    <name evidence="4" type="ORF">BCR34DRAFT_579509</name>
</gene>
<protein>
    <submittedName>
        <fullName evidence="4">Uncharacterized protein</fullName>
    </submittedName>
</protein>
<feature type="signal peptide" evidence="3">
    <location>
        <begin position="1"/>
        <end position="21"/>
    </location>
</feature>
<feature type="region of interest" description="Disordered" evidence="1">
    <location>
        <begin position="177"/>
        <end position="379"/>
    </location>
</feature>
<evidence type="ECO:0000256" key="1">
    <source>
        <dbReference type="SAM" id="MobiDB-lite"/>
    </source>
</evidence>
<feature type="region of interest" description="Disordered" evidence="1">
    <location>
        <begin position="391"/>
        <end position="434"/>
    </location>
</feature>
<dbReference type="Proteomes" id="UP000193144">
    <property type="component" value="Unassembled WGS sequence"/>
</dbReference>
<evidence type="ECO:0000256" key="3">
    <source>
        <dbReference type="SAM" id="SignalP"/>
    </source>
</evidence>
<keyword evidence="2" id="KW-0472">Membrane</keyword>
<evidence type="ECO:0000313" key="5">
    <source>
        <dbReference type="Proteomes" id="UP000193144"/>
    </source>
</evidence>
<keyword evidence="2" id="KW-0812">Transmembrane</keyword>
<dbReference type="OrthoDB" id="4524805at2759"/>
<evidence type="ECO:0000313" key="4">
    <source>
        <dbReference type="EMBL" id="ORX95103.1"/>
    </source>
</evidence>
<evidence type="ECO:0000256" key="2">
    <source>
        <dbReference type="SAM" id="Phobius"/>
    </source>
</evidence>
<dbReference type="STRING" id="1231657.A0A1Y1YAW1"/>
<keyword evidence="5" id="KW-1185">Reference proteome</keyword>
<feature type="transmembrane region" description="Helical" evidence="2">
    <location>
        <begin position="53"/>
        <end position="78"/>
    </location>
</feature>
<dbReference type="AlphaFoldDB" id="A0A1Y1YAW1"/>
<sequence>MMLSRLPTALSLLLITTWVDAAPGFILPRSPAWSIPENAAPGEGFVPSNAKPLPAQICGIVGGYVLTVLIWGVLLLVVGRRMRRKTENSPKTLELELVTNRSFIRTPLSPASAKSTTSWSKRIFKKNPSINESVIGSPTSPAIHSPASFDHKVVEANRERAQLEMERLYAAVLDHDKKKSVQVSEQDATELQERRPPSSSGPAERRPSFNAGLADRRPSSNAGLSDRTPSASASMSERKPSGTSERRPSAINTRVARGEPPSNPASPMKAIYPPGYHSSTPTAPVPRDRLREQVPVSPRNVLPASPRSVLSKKSTASGGPSSSRSARFNLKNLRISGPIQKYPGTSANDEQRTPLSPRFYSPGAPPSPPTQQTSPTTPADAEAYERLDEVQPLPRPAPSRFNSANASSPTGRSATSSSGSLPLRGFSEPLKSPDIQTTYVDRRLQKLSLTTPQTSVPFTPYSPYMPFTPITPITPHLVTKKDRKMSKKVQGKKLATIDDMVQSPKEIFGDAW</sequence>
<name>A0A1Y1YAW1_9PLEO</name>
<feature type="compositionally biased region" description="Low complexity" evidence="1">
    <location>
        <begin position="311"/>
        <end position="327"/>
    </location>
</feature>
<organism evidence="4 5">
    <name type="scientific">Clohesyomyces aquaticus</name>
    <dbReference type="NCBI Taxonomy" id="1231657"/>
    <lineage>
        <taxon>Eukaryota</taxon>
        <taxon>Fungi</taxon>
        <taxon>Dikarya</taxon>
        <taxon>Ascomycota</taxon>
        <taxon>Pezizomycotina</taxon>
        <taxon>Dothideomycetes</taxon>
        <taxon>Pleosporomycetidae</taxon>
        <taxon>Pleosporales</taxon>
        <taxon>Lindgomycetaceae</taxon>
        <taxon>Clohesyomyces</taxon>
    </lineage>
</organism>
<reference evidence="4 5" key="1">
    <citation type="submission" date="2016-07" db="EMBL/GenBank/DDBJ databases">
        <title>Pervasive Adenine N6-methylation of Active Genes in Fungi.</title>
        <authorList>
            <consortium name="DOE Joint Genome Institute"/>
            <person name="Mondo S.J."/>
            <person name="Dannebaum R.O."/>
            <person name="Kuo R.C."/>
            <person name="Labutti K."/>
            <person name="Haridas S."/>
            <person name="Kuo A."/>
            <person name="Salamov A."/>
            <person name="Ahrendt S.R."/>
            <person name="Lipzen A."/>
            <person name="Sullivan W."/>
            <person name="Andreopoulos W.B."/>
            <person name="Clum A."/>
            <person name="Lindquist E."/>
            <person name="Daum C."/>
            <person name="Ramamoorthy G.K."/>
            <person name="Gryganskyi A."/>
            <person name="Culley D."/>
            <person name="Magnuson J.K."/>
            <person name="James T.Y."/>
            <person name="O'Malley M.A."/>
            <person name="Stajich J.E."/>
            <person name="Spatafora J.W."/>
            <person name="Visel A."/>
            <person name="Grigoriev I.V."/>
        </authorList>
    </citation>
    <scope>NUCLEOTIDE SEQUENCE [LARGE SCALE GENOMIC DNA]</scope>
    <source>
        <strain evidence="4 5">CBS 115471</strain>
    </source>
</reference>
<feature type="compositionally biased region" description="Polar residues" evidence="1">
    <location>
        <begin position="219"/>
        <end position="235"/>
    </location>
</feature>
<keyword evidence="3" id="KW-0732">Signal</keyword>
<feature type="chain" id="PRO_5012937485" evidence="3">
    <location>
        <begin position="22"/>
        <end position="512"/>
    </location>
</feature>